<dbReference type="InterPro" id="IPR036412">
    <property type="entry name" value="HAD-like_sf"/>
</dbReference>
<dbReference type="SFLD" id="SFLDG01129">
    <property type="entry name" value="C1.5:_HAD__Beta-PGM__Phosphata"/>
    <property type="match status" value="1"/>
</dbReference>
<dbReference type="Gene3D" id="3.40.50.1000">
    <property type="entry name" value="HAD superfamily/HAD-like"/>
    <property type="match status" value="1"/>
</dbReference>
<accession>A0ABQ5JMH3</accession>
<evidence type="ECO:0000313" key="7">
    <source>
        <dbReference type="Proteomes" id="UP001055149"/>
    </source>
</evidence>
<organism evidence="6 7">
    <name type="scientific">Ligilactobacillus pabuli</name>
    <dbReference type="NCBI Taxonomy" id="2886039"/>
    <lineage>
        <taxon>Bacteria</taxon>
        <taxon>Bacillati</taxon>
        <taxon>Bacillota</taxon>
        <taxon>Bacilli</taxon>
        <taxon>Lactobacillales</taxon>
        <taxon>Lactobacillaceae</taxon>
        <taxon>Ligilactobacillus</taxon>
    </lineage>
</organism>
<dbReference type="PRINTS" id="PR00413">
    <property type="entry name" value="HADHALOGNASE"/>
</dbReference>
<dbReference type="SFLD" id="SFLDS00003">
    <property type="entry name" value="Haloacid_Dehalogenase"/>
    <property type="match status" value="1"/>
</dbReference>
<keyword evidence="3" id="KW-0479">Metal-binding</keyword>
<protein>
    <submittedName>
        <fullName evidence="6">Haloacid dehalogenase</fullName>
    </submittedName>
</protein>
<dbReference type="InterPro" id="IPR051600">
    <property type="entry name" value="Beta-PGM-like"/>
</dbReference>
<dbReference type="SUPFAM" id="SSF56784">
    <property type="entry name" value="HAD-like"/>
    <property type="match status" value="1"/>
</dbReference>
<proteinExistence type="inferred from homology"/>
<name>A0ABQ5JMH3_9LACO</name>
<dbReference type="InterPro" id="IPR023198">
    <property type="entry name" value="PGP-like_dom2"/>
</dbReference>
<evidence type="ECO:0000256" key="1">
    <source>
        <dbReference type="ARBA" id="ARBA00001946"/>
    </source>
</evidence>
<keyword evidence="5" id="KW-0119">Carbohydrate metabolism</keyword>
<dbReference type="InterPro" id="IPR041492">
    <property type="entry name" value="HAD_2"/>
</dbReference>
<dbReference type="PANTHER" id="PTHR46193:SF18">
    <property type="entry name" value="HEXITOL PHOSPHATASE B"/>
    <property type="match status" value="1"/>
</dbReference>
<evidence type="ECO:0000256" key="2">
    <source>
        <dbReference type="ARBA" id="ARBA00006171"/>
    </source>
</evidence>
<dbReference type="RefSeq" id="WP_244055476.1">
    <property type="nucleotide sequence ID" value="NZ_BQXH01000012.1"/>
</dbReference>
<dbReference type="InterPro" id="IPR023214">
    <property type="entry name" value="HAD_sf"/>
</dbReference>
<dbReference type="PANTHER" id="PTHR46193">
    <property type="entry name" value="6-PHOSPHOGLUCONATE PHOSPHATASE"/>
    <property type="match status" value="1"/>
</dbReference>
<reference evidence="6" key="1">
    <citation type="journal article" date="2022" name="Int. J. Syst. Evol. Microbiol.">
        <title>A novel species of lactic acid bacteria, Ligilactobacillus pabuli sp. nov., isolated from alfalfa silage.</title>
        <authorList>
            <person name="Tohno M."/>
            <person name="Tanizawa Y."/>
            <person name="Sawada H."/>
            <person name="Sakamoto M."/>
            <person name="Ohkuma M."/>
            <person name="Kobayashi H."/>
        </authorList>
    </citation>
    <scope>NUCLEOTIDE SEQUENCE</scope>
    <source>
        <strain evidence="6">AF129</strain>
    </source>
</reference>
<comment type="similarity">
    <text evidence="2">Belongs to the HAD-like hydrolase superfamily. CbbY/CbbZ/Gph/YieH family.</text>
</comment>
<sequence length="215" mass="24134">MKAVIFDMDGVLVDSERYFYQLKTDFLRQAGEEPGVDNITEIVGLSADNGWEKLVPTAEKRAVLRPQFEDYRHSHMIDYAEYLNDNVAEFLADLVNDGRQVALASAGYLTGINQMLRQCELGQYFNTVMSGDQVANNKPAPDIYQASLQQLGLTAADCVAVEDSPVGIQAAKSAGLETWAVRYPYYQLDQSQADQVLTGFGEIRKYYRKNHRKMG</sequence>
<dbReference type="Pfam" id="PF13419">
    <property type="entry name" value="HAD_2"/>
    <property type="match status" value="1"/>
</dbReference>
<comment type="caution">
    <text evidence="6">The sequence shown here is derived from an EMBL/GenBank/DDBJ whole genome shotgun (WGS) entry which is preliminary data.</text>
</comment>
<evidence type="ECO:0000256" key="4">
    <source>
        <dbReference type="ARBA" id="ARBA00022842"/>
    </source>
</evidence>
<keyword evidence="7" id="KW-1185">Reference proteome</keyword>
<evidence type="ECO:0000256" key="5">
    <source>
        <dbReference type="ARBA" id="ARBA00023277"/>
    </source>
</evidence>
<dbReference type="EMBL" id="BQXH01000012">
    <property type="protein sequence ID" value="GKS81731.1"/>
    <property type="molecule type" value="Genomic_DNA"/>
</dbReference>
<dbReference type="Proteomes" id="UP001055149">
    <property type="component" value="Unassembled WGS sequence"/>
</dbReference>
<dbReference type="NCBIfam" id="TIGR01509">
    <property type="entry name" value="HAD-SF-IA-v3"/>
    <property type="match status" value="1"/>
</dbReference>
<evidence type="ECO:0000256" key="3">
    <source>
        <dbReference type="ARBA" id="ARBA00022723"/>
    </source>
</evidence>
<gene>
    <name evidence="6" type="ORF">LPAF129_14170</name>
</gene>
<dbReference type="InterPro" id="IPR006439">
    <property type="entry name" value="HAD-SF_hydro_IA"/>
</dbReference>
<dbReference type="Gene3D" id="1.10.150.240">
    <property type="entry name" value="Putative phosphatase, domain 2"/>
    <property type="match status" value="1"/>
</dbReference>
<keyword evidence="4" id="KW-0460">Magnesium</keyword>
<evidence type="ECO:0000313" key="6">
    <source>
        <dbReference type="EMBL" id="GKS81731.1"/>
    </source>
</evidence>
<comment type="cofactor">
    <cofactor evidence="1">
        <name>Mg(2+)</name>
        <dbReference type="ChEBI" id="CHEBI:18420"/>
    </cofactor>
</comment>